<evidence type="ECO:0000313" key="5">
    <source>
        <dbReference type="EMBL" id="TFD45660.1"/>
    </source>
</evidence>
<keyword evidence="1 3" id="KW-0547">Nucleotide-binding</keyword>
<proteinExistence type="inferred from homology"/>
<dbReference type="InterPro" id="IPR027417">
    <property type="entry name" value="P-loop_NTPase"/>
</dbReference>
<dbReference type="GO" id="GO:0005737">
    <property type="term" value="C:cytoplasm"/>
    <property type="evidence" value="ECO:0007669"/>
    <property type="project" value="UniProtKB-SubCell"/>
</dbReference>
<organism evidence="5 6">
    <name type="scientific">Cryobacterium frigoriphilum</name>
    <dbReference type="NCBI Taxonomy" id="1259150"/>
    <lineage>
        <taxon>Bacteria</taxon>
        <taxon>Bacillati</taxon>
        <taxon>Actinomycetota</taxon>
        <taxon>Actinomycetes</taxon>
        <taxon>Micrococcales</taxon>
        <taxon>Microbacteriaceae</taxon>
        <taxon>Cryobacterium</taxon>
    </lineage>
</organism>
<keyword evidence="2 3" id="KW-0067">ATP-binding</keyword>
<dbReference type="GO" id="GO:0004140">
    <property type="term" value="F:dephospho-CoA kinase activity"/>
    <property type="evidence" value="ECO:0007669"/>
    <property type="project" value="UniProtKB-UniRule"/>
</dbReference>
<keyword evidence="3 5" id="KW-0808">Transferase</keyword>
<evidence type="ECO:0000313" key="6">
    <source>
        <dbReference type="Proteomes" id="UP000297447"/>
    </source>
</evidence>
<keyword evidence="6" id="KW-1185">Reference proteome</keyword>
<dbReference type="PANTHER" id="PTHR10695">
    <property type="entry name" value="DEPHOSPHO-COA KINASE-RELATED"/>
    <property type="match status" value="1"/>
</dbReference>
<dbReference type="EC" id="2.7.1.24" evidence="3 4"/>
<dbReference type="InterPro" id="IPR001977">
    <property type="entry name" value="Depp_CoAkinase"/>
</dbReference>
<protein>
    <recommendedName>
        <fullName evidence="3 4">Dephospho-CoA kinase</fullName>
        <ecNumber evidence="3 4">2.7.1.24</ecNumber>
    </recommendedName>
    <alternativeName>
        <fullName evidence="3">Dephosphocoenzyme A kinase</fullName>
    </alternativeName>
</protein>
<dbReference type="Pfam" id="PF01121">
    <property type="entry name" value="CoaE"/>
    <property type="match status" value="1"/>
</dbReference>
<keyword evidence="3 5" id="KW-0418">Kinase</keyword>
<dbReference type="OrthoDB" id="9812943at2"/>
<dbReference type="NCBIfam" id="NF002879">
    <property type="entry name" value="PRK03333.1"/>
    <property type="match status" value="1"/>
</dbReference>
<comment type="pathway">
    <text evidence="3">Cofactor biosynthesis; coenzyme A biosynthesis; CoA from (R)-pantothenate: step 5/5.</text>
</comment>
<keyword evidence="3" id="KW-0963">Cytoplasm</keyword>
<name>A0A4R8ZU90_9MICO</name>
<dbReference type="PANTHER" id="PTHR10695:SF46">
    <property type="entry name" value="BIFUNCTIONAL COENZYME A SYNTHASE-RELATED"/>
    <property type="match status" value="1"/>
</dbReference>
<evidence type="ECO:0000256" key="1">
    <source>
        <dbReference type="ARBA" id="ARBA00022741"/>
    </source>
</evidence>
<dbReference type="Gene3D" id="3.40.50.300">
    <property type="entry name" value="P-loop containing nucleotide triphosphate hydrolases"/>
    <property type="match status" value="1"/>
</dbReference>
<sequence length="204" mass="22241">MYLIGLTGGIASGKSFVAARLAAYGAVHIDADQLARIVVEPGTPALDAIVDEFGEEMLRPDGTLDRAALGAIIFTDDERRERLNAIVHPAVWQRTRELIAEAEVLDPHAIVVYDVPLLAEAPEDRRLTFDLIVVVQASSETRVKRMVATRGMTRAEALDRIQAQATDAQRLAMADVVIDNDGDRGATLRQLDDLWQRVSAAEAS</sequence>
<dbReference type="GO" id="GO:0005524">
    <property type="term" value="F:ATP binding"/>
    <property type="evidence" value="ECO:0007669"/>
    <property type="project" value="UniProtKB-UniRule"/>
</dbReference>
<evidence type="ECO:0000256" key="4">
    <source>
        <dbReference type="NCBIfam" id="TIGR00152"/>
    </source>
</evidence>
<dbReference type="CDD" id="cd02022">
    <property type="entry name" value="DPCK"/>
    <property type="match status" value="1"/>
</dbReference>
<dbReference type="AlphaFoldDB" id="A0A4R8ZU90"/>
<comment type="function">
    <text evidence="3">Catalyzes the phosphorylation of the 3'-hydroxyl group of dephosphocoenzyme A to form coenzyme A.</text>
</comment>
<dbReference type="GO" id="GO:0015937">
    <property type="term" value="P:coenzyme A biosynthetic process"/>
    <property type="evidence" value="ECO:0007669"/>
    <property type="project" value="UniProtKB-UniRule"/>
</dbReference>
<gene>
    <name evidence="3" type="primary">coaE</name>
    <name evidence="5" type="ORF">E3T55_18555</name>
</gene>
<accession>A0A4R8ZU90</accession>
<dbReference type="HAMAP" id="MF_00376">
    <property type="entry name" value="Dephospho_CoA_kinase"/>
    <property type="match status" value="1"/>
</dbReference>
<evidence type="ECO:0000256" key="2">
    <source>
        <dbReference type="ARBA" id="ARBA00022840"/>
    </source>
</evidence>
<reference evidence="5 6" key="1">
    <citation type="submission" date="2019-03" db="EMBL/GenBank/DDBJ databases">
        <title>Genomics of glacier-inhabiting Cryobacterium strains.</title>
        <authorList>
            <person name="Liu Q."/>
            <person name="Xin Y.-H."/>
        </authorList>
    </citation>
    <scope>NUCLEOTIDE SEQUENCE [LARGE SCALE GENOMIC DNA]</scope>
    <source>
        <strain evidence="5 6">Hh14</strain>
    </source>
</reference>
<comment type="subcellular location">
    <subcellularLocation>
        <location evidence="3">Cytoplasm</location>
    </subcellularLocation>
</comment>
<dbReference type="UniPathway" id="UPA00241">
    <property type="reaction ID" value="UER00356"/>
</dbReference>
<dbReference type="RefSeq" id="WP_134521021.1">
    <property type="nucleotide sequence ID" value="NZ_SOHE01000083.1"/>
</dbReference>
<keyword evidence="3" id="KW-0173">Coenzyme A biosynthesis</keyword>
<evidence type="ECO:0000256" key="3">
    <source>
        <dbReference type="HAMAP-Rule" id="MF_00376"/>
    </source>
</evidence>
<comment type="similarity">
    <text evidence="3">Belongs to the CoaE family.</text>
</comment>
<dbReference type="PROSITE" id="PS51219">
    <property type="entry name" value="DPCK"/>
    <property type="match status" value="1"/>
</dbReference>
<comment type="catalytic activity">
    <reaction evidence="3">
        <text>3'-dephospho-CoA + ATP = ADP + CoA + H(+)</text>
        <dbReference type="Rhea" id="RHEA:18245"/>
        <dbReference type="ChEBI" id="CHEBI:15378"/>
        <dbReference type="ChEBI" id="CHEBI:30616"/>
        <dbReference type="ChEBI" id="CHEBI:57287"/>
        <dbReference type="ChEBI" id="CHEBI:57328"/>
        <dbReference type="ChEBI" id="CHEBI:456216"/>
        <dbReference type="EC" id="2.7.1.24"/>
    </reaction>
</comment>
<dbReference type="Proteomes" id="UP000297447">
    <property type="component" value="Unassembled WGS sequence"/>
</dbReference>
<dbReference type="EMBL" id="SOHE01000083">
    <property type="protein sequence ID" value="TFD45660.1"/>
    <property type="molecule type" value="Genomic_DNA"/>
</dbReference>
<dbReference type="SUPFAM" id="SSF52540">
    <property type="entry name" value="P-loop containing nucleoside triphosphate hydrolases"/>
    <property type="match status" value="1"/>
</dbReference>
<feature type="binding site" evidence="3">
    <location>
        <begin position="11"/>
        <end position="16"/>
    </location>
    <ligand>
        <name>ATP</name>
        <dbReference type="ChEBI" id="CHEBI:30616"/>
    </ligand>
</feature>
<comment type="caution">
    <text evidence="5">The sequence shown here is derived from an EMBL/GenBank/DDBJ whole genome shotgun (WGS) entry which is preliminary data.</text>
</comment>
<dbReference type="NCBIfam" id="TIGR00152">
    <property type="entry name" value="dephospho-CoA kinase"/>
    <property type="match status" value="1"/>
</dbReference>